<dbReference type="CDD" id="cd06163">
    <property type="entry name" value="S2P-M50_PDZ_RseP-like"/>
    <property type="match status" value="1"/>
</dbReference>
<dbReference type="InterPro" id="IPR001478">
    <property type="entry name" value="PDZ"/>
</dbReference>
<dbReference type="Pfam" id="PF17820">
    <property type="entry name" value="PDZ_6"/>
    <property type="match status" value="1"/>
</dbReference>
<dbReference type="InterPro" id="IPR036034">
    <property type="entry name" value="PDZ_sf"/>
</dbReference>
<evidence type="ECO:0000256" key="8">
    <source>
        <dbReference type="ARBA" id="ARBA00022989"/>
    </source>
</evidence>
<evidence type="ECO:0000256" key="5">
    <source>
        <dbReference type="ARBA" id="ARBA00022692"/>
    </source>
</evidence>
<keyword evidence="9 13" id="KW-0482">Metalloprotease</keyword>
<dbReference type="AlphaFoldDB" id="A0A0G0M0Z5"/>
<evidence type="ECO:0000256" key="11">
    <source>
        <dbReference type="SAM" id="Phobius"/>
    </source>
</evidence>
<dbReference type="Proteomes" id="UP000034932">
    <property type="component" value="Unassembled WGS sequence"/>
</dbReference>
<evidence type="ECO:0000259" key="12">
    <source>
        <dbReference type="SMART" id="SM00228"/>
    </source>
</evidence>
<feature type="transmembrane region" description="Helical" evidence="11">
    <location>
        <begin position="275"/>
        <end position="297"/>
    </location>
</feature>
<dbReference type="InterPro" id="IPR004387">
    <property type="entry name" value="Pept_M50_Zn"/>
</dbReference>
<dbReference type="PANTHER" id="PTHR42837:SF2">
    <property type="entry name" value="MEMBRANE METALLOPROTEASE ARASP2, CHLOROPLASTIC-RELATED"/>
    <property type="match status" value="1"/>
</dbReference>
<feature type="domain" description="PDZ" evidence="12">
    <location>
        <begin position="107"/>
        <end position="183"/>
    </location>
</feature>
<dbReference type="InterPro" id="IPR008915">
    <property type="entry name" value="Peptidase_M50"/>
</dbReference>
<evidence type="ECO:0000256" key="4">
    <source>
        <dbReference type="ARBA" id="ARBA00022670"/>
    </source>
</evidence>
<dbReference type="GO" id="GO:0004222">
    <property type="term" value="F:metalloendopeptidase activity"/>
    <property type="evidence" value="ECO:0007669"/>
    <property type="project" value="InterPro"/>
</dbReference>
<organism evidence="13 14">
    <name type="scientific">Candidatus Woesebacteria bacterium GW2011_GWB1_39_10b</name>
    <dbReference type="NCBI Taxonomy" id="1618573"/>
    <lineage>
        <taxon>Bacteria</taxon>
        <taxon>Candidatus Woeseibacteriota</taxon>
    </lineage>
</organism>
<evidence type="ECO:0000256" key="3">
    <source>
        <dbReference type="ARBA" id="ARBA00007931"/>
    </source>
</evidence>
<sequence>MIISILIFLAVLSILILAHELGHFFAARRNRVWVEEFGFGIPPRIFGKKIGETIYSLNLLPFGGFVKLHGETTEDTITDTSRAFLNKNKRVRTLIILAGVMMNFVLAIVAFSLVYSFTGIPKETQNVKIVEVSANSPAASSGLEVNDIVREIDGNKIASNQELIQTVDSMKGREITLMVERNTELVEIKALPRENPPEGEGALGVLISTSEIYYPPFWQRPFIGIYYGFKESLFWVGVVVGGFIKLFRDLFGGVIPRDIAGPVGIFALTSEAAKFGILPLINFIGILSVNLAILNVIPFPALDGGRLLFVGIESFFGKRIVPRVEAAIHTVGMIILILLILAITASDIKKLILGGGISGYIDSVLK</sequence>
<gene>
    <name evidence="13" type="ORF">UT19_C0005G0005</name>
</gene>
<keyword evidence="7" id="KW-0862">Zinc</keyword>
<evidence type="ECO:0000256" key="7">
    <source>
        <dbReference type="ARBA" id="ARBA00022833"/>
    </source>
</evidence>
<keyword evidence="4 13" id="KW-0645">Protease</keyword>
<evidence type="ECO:0000256" key="2">
    <source>
        <dbReference type="ARBA" id="ARBA00004141"/>
    </source>
</evidence>
<feature type="transmembrane region" description="Helical" evidence="11">
    <location>
        <begin position="94"/>
        <end position="118"/>
    </location>
</feature>
<reference evidence="13 14" key="1">
    <citation type="journal article" date="2015" name="Nature">
        <title>rRNA introns, odd ribosomes, and small enigmatic genomes across a large radiation of phyla.</title>
        <authorList>
            <person name="Brown C.T."/>
            <person name="Hug L.A."/>
            <person name="Thomas B.C."/>
            <person name="Sharon I."/>
            <person name="Castelle C.J."/>
            <person name="Singh A."/>
            <person name="Wilkins M.J."/>
            <person name="Williams K.H."/>
            <person name="Banfield J.F."/>
        </authorList>
    </citation>
    <scope>NUCLEOTIDE SEQUENCE [LARGE SCALE GENOMIC DNA]</scope>
</reference>
<name>A0A0G0M0Z5_9BACT</name>
<dbReference type="Pfam" id="PF02163">
    <property type="entry name" value="Peptidase_M50"/>
    <property type="match status" value="1"/>
</dbReference>
<comment type="similarity">
    <text evidence="3">Belongs to the peptidase M50B family.</text>
</comment>
<dbReference type="EMBL" id="LBVW01000005">
    <property type="protein sequence ID" value="KKQ93990.1"/>
    <property type="molecule type" value="Genomic_DNA"/>
</dbReference>
<proteinExistence type="inferred from homology"/>
<dbReference type="GO" id="GO:0016020">
    <property type="term" value="C:membrane"/>
    <property type="evidence" value="ECO:0007669"/>
    <property type="project" value="UniProtKB-SubCell"/>
</dbReference>
<evidence type="ECO:0000313" key="13">
    <source>
        <dbReference type="EMBL" id="KKQ93990.1"/>
    </source>
</evidence>
<evidence type="ECO:0000256" key="6">
    <source>
        <dbReference type="ARBA" id="ARBA00022801"/>
    </source>
</evidence>
<dbReference type="GO" id="GO:0006508">
    <property type="term" value="P:proteolysis"/>
    <property type="evidence" value="ECO:0007669"/>
    <property type="project" value="UniProtKB-KW"/>
</dbReference>
<keyword evidence="10 11" id="KW-0472">Membrane</keyword>
<evidence type="ECO:0000256" key="9">
    <source>
        <dbReference type="ARBA" id="ARBA00023049"/>
    </source>
</evidence>
<dbReference type="Gene3D" id="2.30.42.10">
    <property type="match status" value="1"/>
</dbReference>
<protein>
    <submittedName>
        <fullName evidence="13">Membrane-associated zinc metalloprotease</fullName>
    </submittedName>
</protein>
<evidence type="ECO:0000256" key="10">
    <source>
        <dbReference type="ARBA" id="ARBA00023136"/>
    </source>
</evidence>
<evidence type="ECO:0000256" key="1">
    <source>
        <dbReference type="ARBA" id="ARBA00001947"/>
    </source>
</evidence>
<dbReference type="SMART" id="SM00228">
    <property type="entry name" value="PDZ"/>
    <property type="match status" value="1"/>
</dbReference>
<evidence type="ECO:0000313" key="14">
    <source>
        <dbReference type="Proteomes" id="UP000034932"/>
    </source>
</evidence>
<comment type="caution">
    <text evidence="13">The sequence shown here is derived from an EMBL/GenBank/DDBJ whole genome shotgun (WGS) entry which is preliminary data.</text>
</comment>
<comment type="cofactor">
    <cofactor evidence="1">
        <name>Zn(2+)</name>
        <dbReference type="ChEBI" id="CHEBI:29105"/>
    </cofactor>
</comment>
<dbReference type="SUPFAM" id="SSF50156">
    <property type="entry name" value="PDZ domain-like"/>
    <property type="match status" value="1"/>
</dbReference>
<dbReference type="InterPro" id="IPR041489">
    <property type="entry name" value="PDZ_6"/>
</dbReference>
<comment type="subcellular location">
    <subcellularLocation>
        <location evidence="2">Membrane</location>
        <topology evidence="2">Multi-pass membrane protein</topology>
    </subcellularLocation>
</comment>
<keyword evidence="6" id="KW-0378">Hydrolase</keyword>
<accession>A0A0G0M0Z5</accession>
<keyword evidence="8 11" id="KW-1133">Transmembrane helix</keyword>
<feature type="transmembrane region" description="Helical" evidence="11">
    <location>
        <begin position="326"/>
        <end position="345"/>
    </location>
</feature>
<dbReference type="STRING" id="1618573.UT19_C0005G0005"/>
<keyword evidence="5 11" id="KW-0812">Transmembrane</keyword>
<dbReference type="PANTHER" id="PTHR42837">
    <property type="entry name" value="REGULATOR OF SIGMA-E PROTEASE RSEP"/>
    <property type="match status" value="1"/>
</dbReference>